<evidence type="ECO:0000256" key="1">
    <source>
        <dbReference type="SAM" id="MobiDB-lite"/>
    </source>
</evidence>
<dbReference type="EMBL" id="MH590603">
    <property type="protein sequence ID" value="AXH70553.1"/>
    <property type="molecule type" value="Genomic_DNA"/>
</dbReference>
<feature type="region of interest" description="Disordered" evidence="1">
    <location>
        <begin position="1"/>
        <end position="26"/>
    </location>
</feature>
<dbReference type="Proteomes" id="UP000257597">
    <property type="component" value="Segment"/>
</dbReference>
<keyword evidence="3" id="KW-1185">Reference proteome</keyword>
<sequence length="70" mass="7749">MADIATGNRNKRRTRQAKWAGGSFAAARRRERMHRLSDQAYAAFLPAQSNMSAGHTAIGHGQTRVRGVLR</sequence>
<organism evidence="2 3">
    <name type="scientific">Gordonia phage Daredevil</name>
    <dbReference type="NCBI Taxonomy" id="2283286"/>
    <lineage>
        <taxon>Viruses</taxon>
        <taxon>Duplodnaviria</taxon>
        <taxon>Heunggongvirae</taxon>
        <taxon>Uroviricota</taxon>
        <taxon>Caudoviricetes</taxon>
        <taxon>Daredevilvirus</taxon>
        <taxon>Daredevilvirus daredevil</taxon>
    </lineage>
</organism>
<evidence type="ECO:0000313" key="3">
    <source>
        <dbReference type="Proteomes" id="UP000257597"/>
    </source>
</evidence>
<name>A0A345MJ22_9CAUD</name>
<dbReference type="KEGG" id="vg:54998119"/>
<dbReference type="GeneID" id="54998119"/>
<reference evidence="3" key="1">
    <citation type="submission" date="2018-07" db="EMBL/GenBank/DDBJ databases">
        <authorList>
            <person name="Quirk P.G."/>
            <person name="Krulwich T.A."/>
        </authorList>
    </citation>
    <scope>NUCLEOTIDE SEQUENCE [LARGE SCALE GENOMIC DNA]</scope>
</reference>
<dbReference type="RefSeq" id="YP_009807243.1">
    <property type="nucleotide sequence ID" value="NC_048021.1"/>
</dbReference>
<protein>
    <submittedName>
        <fullName evidence="2">Uncharacterized protein</fullName>
    </submittedName>
</protein>
<accession>A0A345MJ22</accession>
<evidence type="ECO:0000313" key="2">
    <source>
        <dbReference type="EMBL" id="AXH70553.1"/>
    </source>
</evidence>
<proteinExistence type="predicted"/>
<gene>
    <name evidence="2" type="primary">129</name>
    <name evidence="2" type="ORF">SEA_DAREDEVIL_129</name>
</gene>